<evidence type="ECO:0000313" key="2">
    <source>
        <dbReference type="EMBL" id="KAK4678215.1"/>
    </source>
</evidence>
<name>A0ABR0ICS8_9PEZI</name>
<accession>A0ABR0ICS8</accession>
<reference evidence="2 3" key="1">
    <citation type="journal article" date="2023" name="bioRxiv">
        <title>High-quality genome assemblies of four members of thePodospora anserinaspecies complex.</title>
        <authorList>
            <person name="Ament-Velasquez S.L."/>
            <person name="Vogan A.A."/>
            <person name="Wallerman O."/>
            <person name="Hartmann F."/>
            <person name="Gautier V."/>
            <person name="Silar P."/>
            <person name="Giraud T."/>
            <person name="Johannesson H."/>
        </authorList>
    </citation>
    <scope>NUCLEOTIDE SEQUENCE [LARGE SCALE GENOMIC DNA]</scope>
    <source>
        <strain evidence="2 3">CBS 124.78</strain>
    </source>
</reference>
<protein>
    <submittedName>
        <fullName evidence="2">Uncharacterized protein</fullName>
    </submittedName>
</protein>
<proteinExistence type="predicted"/>
<dbReference type="Proteomes" id="UP001323617">
    <property type="component" value="Unassembled WGS sequence"/>
</dbReference>
<comment type="caution">
    <text evidence="2">The sequence shown here is derived from an EMBL/GenBank/DDBJ whole genome shotgun (WGS) entry which is preliminary data.</text>
</comment>
<gene>
    <name evidence="2" type="ORF">QC764_0052930</name>
</gene>
<dbReference type="GeneID" id="87961018"/>
<organism evidence="2 3">
    <name type="scientific">Podospora pseudoanserina</name>
    <dbReference type="NCBI Taxonomy" id="2609844"/>
    <lineage>
        <taxon>Eukaryota</taxon>
        <taxon>Fungi</taxon>
        <taxon>Dikarya</taxon>
        <taxon>Ascomycota</taxon>
        <taxon>Pezizomycotina</taxon>
        <taxon>Sordariomycetes</taxon>
        <taxon>Sordariomycetidae</taxon>
        <taxon>Sordariales</taxon>
        <taxon>Podosporaceae</taxon>
        <taxon>Podospora</taxon>
    </lineage>
</organism>
<dbReference type="EMBL" id="JAFFHC010000003">
    <property type="protein sequence ID" value="KAK4678215.1"/>
    <property type="molecule type" value="Genomic_DNA"/>
</dbReference>
<evidence type="ECO:0000313" key="3">
    <source>
        <dbReference type="Proteomes" id="UP001323617"/>
    </source>
</evidence>
<dbReference type="RefSeq" id="XP_062801685.1">
    <property type="nucleotide sequence ID" value="XM_062940440.1"/>
</dbReference>
<sequence>MPAASSVGAAQQQWYDVSILEVARIARVRTNERTDKGTFTFDQKLQTRHATLFGLMAPEIRQKFTHFQTTLQESSASSPKSQPLQPDT</sequence>
<evidence type="ECO:0000256" key="1">
    <source>
        <dbReference type="SAM" id="MobiDB-lite"/>
    </source>
</evidence>
<feature type="region of interest" description="Disordered" evidence="1">
    <location>
        <begin position="68"/>
        <end position="88"/>
    </location>
</feature>
<keyword evidence="3" id="KW-1185">Reference proteome</keyword>